<evidence type="ECO:0000313" key="1">
    <source>
        <dbReference type="EMBL" id="EIM93585.1"/>
    </source>
</evidence>
<dbReference type="Proteomes" id="UP000004980">
    <property type="component" value="Unassembled WGS sequence"/>
</dbReference>
<reference evidence="1 2" key="1">
    <citation type="journal article" date="2012" name="J. Bacteriol.">
        <title>Draft Genome Sequence of the Soil Bacterium Burkholderia terrae Strain BS001, Which Interacts with Fungal Surface Structures.</title>
        <authorList>
            <person name="Nazir R."/>
            <person name="Hansen M.A."/>
            <person name="Sorensen S."/>
            <person name="van Elsas J.D."/>
        </authorList>
    </citation>
    <scope>NUCLEOTIDE SEQUENCE [LARGE SCALE GENOMIC DNA]</scope>
    <source>
        <strain evidence="1 2">BS001</strain>
    </source>
</reference>
<protein>
    <submittedName>
        <fullName evidence="1">Uncharacterized protein</fullName>
    </submittedName>
</protein>
<comment type="caution">
    <text evidence="1">The sequence shown here is derived from an EMBL/GenBank/DDBJ whole genome shotgun (WGS) entry which is preliminary data.</text>
</comment>
<sequence>MSLFVASSTGAPTRTIARDAASRLVKTGAIHTAHVVGYKRGWRVLLTYDMTELPVATRRGKARVFKRHKTIVSCLRDMGIVRFDVDAHRCDASAESLTISRSNAGERLCAESHASDRPL</sequence>
<proteinExistence type="predicted"/>
<accession>A0ABN0F4M0</accession>
<name>A0ABN0F4M0_9BURK</name>
<dbReference type="RefSeq" id="WP_009771164.1">
    <property type="nucleotide sequence ID" value="NZ_AKAU01000304.1"/>
</dbReference>
<evidence type="ECO:0000313" key="2">
    <source>
        <dbReference type="Proteomes" id="UP000004980"/>
    </source>
</evidence>
<organism evidence="1 2">
    <name type="scientific">Paraburkholderia hospita</name>
    <dbReference type="NCBI Taxonomy" id="169430"/>
    <lineage>
        <taxon>Bacteria</taxon>
        <taxon>Pseudomonadati</taxon>
        <taxon>Pseudomonadota</taxon>
        <taxon>Betaproteobacteria</taxon>
        <taxon>Burkholderiales</taxon>
        <taxon>Burkholderiaceae</taxon>
        <taxon>Paraburkholderia</taxon>
    </lineage>
</organism>
<gene>
    <name evidence="1" type="ORF">WQE_48843</name>
</gene>
<dbReference type="EMBL" id="AKAU01000304">
    <property type="protein sequence ID" value="EIM93585.1"/>
    <property type="molecule type" value="Genomic_DNA"/>
</dbReference>
<keyword evidence="2" id="KW-1185">Reference proteome</keyword>